<name>A0ACC6TNZ5_9CREN</name>
<comment type="caution">
    <text evidence="1">The sequence shown here is derived from an EMBL/GenBank/DDBJ whole genome shotgun (WGS) entry which is preliminary data.</text>
</comment>
<dbReference type="EMBL" id="JZWS03000004">
    <property type="protein sequence ID" value="MEW9491509.1"/>
    <property type="molecule type" value="Genomic_DNA"/>
</dbReference>
<accession>A0ACC6TNZ5</accession>
<evidence type="ECO:0000313" key="1">
    <source>
        <dbReference type="EMBL" id="MEW9491509.1"/>
    </source>
</evidence>
<dbReference type="Proteomes" id="UP000053480">
    <property type="component" value="Unassembled WGS sequence"/>
</dbReference>
<evidence type="ECO:0000313" key="2">
    <source>
        <dbReference type="Proteomes" id="UP000053480"/>
    </source>
</evidence>
<protein>
    <submittedName>
        <fullName evidence="1">Uncharacterized protein</fullName>
    </submittedName>
</protein>
<reference evidence="1" key="1">
    <citation type="submission" date="2024-07" db="EMBL/GenBank/DDBJ databases">
        <title>Metagenome and Metagenome-Assembled Genomes of Archaea from a hot spring from the geothermal field of Los Azufres, Mexico.</title>
        <authorList>
            <person name="Marin-Paredes R."/>
            <person name="Martinez-Romero E."/>
            <person name="Servin-Garciduenas L.E."/>
        </authorList>
    </citation>
    <scope>NUCLEOTIDE SEQUENCE</scope>
    <source>
        <strain evidence="1">AZ1-454</strain>
    </source>
</reference>
<gene>
    <name evidence="1" type="ORF">TQ35_0004820</name>
</gene>
<sequence>MAIVAGVLFILTFKLLAFKFVYALELVYWWANYLLLGLTRVLPAPFVGRPLPITTGPALTAFVLDVLLIIVATYIFIQLRK</sequence>
<organism evidence="1 2">
    <name type="scientific">Candidatus Aramenus sulfurataquae</name>
    <dbReference type="NCBI Taxonomy" id="1326980"/>
    <lineage>
        <taxon>Archaea</taxon>
        <taxon>Thermoproteota</taxon>
        <taxon>Thermoprotei</taxon>
        <taxon>Sulfolobales</taxon>
        <taxon>Sulfolobaceae</taxon>
        <taxon>Candidatus Aramenus</taxon>
    </lineage>
</organism>
<proteinExistence type="predicted"/>